<dbReference type="GO" id="GO:0019367">
    <property type="term" value="P:fatty acid elongation, saturated fatty acid"/>
    <property type="evidence" value="ECO:0007669"/>
    <property type="project" value="TreeGrafter"/>
</dbReference>
<dbReference type="InterPro" id="IPR002076">
    <property type="entry name" value="ELO_fam"/>
</dbReference>
<evidence type="ECO:0000313" key="13">
    <source>
        <dbReference type="Proteomes" id="UP000271098"/>
    </source>
</evidence>
<dbReference type="UniPathway" id="UPA00094"/>
<dbReference type="Pfam" id="PF01151">
    <property type="entry name" value="ELO"/>
    <property type="match status" value="1"/>
</dbReference>
<dbReference type="GO" id="GO:0030148">
    <property type="term" value="P:sphingolipid biosynthetic process"/>
    <property type="evidence" value="ECO:0007669"/>
    <property type="project" value="TreeGrafter"/>
</dbReference>
<dbReference type="PANTHER" id="PTHR11157">
    <property type="entry name" value="FATTY ACID ACYL TRANSFERASE-RELATED"/>
    <property type="match status" value="1"/>
</dbReference>
<name>A0A3P6QRP7_9BILA</name>
<accession>A0A3P6QRP7</accession>
<keyword evidence="4 11" id="KW-0808">Transferase</keyword>
<evidence type="ECO:0000256" key="2">
    <source>
        <dbReference type="ARBA" id="ARBA00005194"/>
    </source>
</evidence>
<evidence type="ECO:0000256" key="7">
    <source>
        <dbReference type="ARBA" id="ARBA00022989"/>
    </source>
</evidence>
<dbReference type="GO" id="GO:0034626">
    <property type="term" value="P:fatty acid elongation, polyunsaturated fatty acid"/>
    <property type="evidence" value="ECO:0007669"/>
    <property type="project" value="TreeGrafter"/>
</dbReference>
<dbReference type="PANTHER" id="PTHR11157:SF26">
    <property type="entry name" value="ELONGATION OF LONG CHAIN FATTY ACIDS PROTEIN 1"/>
    <property type="match status" value="1"/>
</dbReference>
<evidence type="ECO:0000313" key="12">
    <source>
        <dbReference type="EMBL" id="VDK51539.1"/>
    </source>
</evidence>
<evidence type="ECO:0000256" key="1">
    <source>
        <dbReference type="ARBA" id="ARBA00004141"/>
    </source>
</evidence>
<keyword evidence="6 11" id="KW-0276">Fatty acid metabolism</keyword>
<dbReference type="GO" id="GO:0034625">
    <property type="term" value="P:fatty acid elongation, monounsaturated fatty acid"/>
    <property type="evidence" value="ECO:0007669"/>
    <property type="project" value="TreeGrafter"/>
</dbReference>
<dbReference type="EMBL" id="UYRT01012188">
    <property type="protein sequence ID" value="VDK51539.1"/>
    <property type="molecule type" value="Genomic_DNA"/>
</dbReference>
<evidence type="ECO:0000256" key="10">
    <source>
        <dbReference type="ARBA" id="ARBA00023160"/>
    </source>
</evidence>
<keyword evidence="3 11" id="KW-0444">Lipid biosynthesis</keyword>
<keyword evidence="7 11" id="KW-1133">Transmembrane helix</keyword>
<dbReference type="EC" id="2.3.1.199" evidence="11"/>
<dbReference type="Proteomes" id="UP000271098">
    <property type="component" value="Unassembled WGS sequence"/>
</dbReference>
<comment type="catalytic activity">
    <reaction evidence="11">
        <text>a very-long-chain acyl-CoA + malonyl-CoA + H(+) = a very-long-chain 3-oxoacyl-CoA + CO2 + CoA</text>
        <dbReference type="Rhea" id="RHEA:32727"/>
        <dbReference type="ChEBI" id="CHEBI:15378"/>
        <dbReference type="ChEBI" id="CHEBI:16526"/>
        <dbReference type="ChEBI" id="CHEBI:57287"/>
        <dbReference type="ChEBI" id="CHEBI:57384"/>
        <dbReference type="ChEBI" id="CHEBI:90725"/>
        <dbReference type="ChEBI" id="CHEBI:90736"/>
        <dbReference type="EC" id="2.3.1.199"/>
    </reaction>
</comment>
<dbReference type="GO" id="GO:0005789">
    <property type="term" value="C:endoplasmic reticulum membrane"/>
    <property type="evidence" value="ECO:0007669"/>
    <property type="project" value="TreeGrafter"/>
</dbReference>
<proteinExistence type="inferred from homology"/>
<dbReference type="OrthoDB" id="10259681at2759"/>
<dbReference type="AlphaFoldDB" id="A0A3P6QRP7"/>
<keyword evidence="10 11" id="KW-0275">Fatty acid biosynthesis</keyword>
<comment type="pathway">
    <text evidence="2">Lipid metabolism; fatty acid biosynthesis.</text>
</comment>
<evidence type="ECO:0000256" key="5">
    <source>
        <dbReference type="ARBA" id="ARBA00022692"/>
    </source>
</evidence>
<evidence type="ECO:0000256" key="11">
    <source>
        <dbReference type="RuleBase" id="RU361115"/>
    </source>
</evidence>
<sequence>MAFMVLCCSYYFLRSMKVRIPRGVAMFITSLQILQFVLSVSILAHLGILIYIQKKGNENRIAVEFVKGVTCHCIPMRSSVQEMLLAVIDCESAEQEDCDFDDNIFKLALFMDLTYLILFINFFCKAYLFGGGKAKYKQH</sequence>
<keyword evidence="8 11" id="KW-0443">Lipid metabolism</keyword>
<comment type="similarity">
    <text evidence="11">Belongs to the ELO family.</text>
</comment>
<evidence type="ECO:0000256" key="3">
    <source>
        <dbReference type="ARBA" id="ARBA00022516"/>
    </source>
</evidence>
<evidence type="ECO:0000256" key="9">
    <source>
        <dbReference type="ARBA" id="ARBA00023136"/>
    </source>
</evidence>
<feature type="transmembrane region" description="Helical" evidence="11">
    <location>
        <begin position="107"/>
        <end position="128"/>
    </location>
</feature>
<comment type="subcellular location">
    <subcellularLocation>
        <location evidence="1">Membrane</location>
        <topology evidence="1">Multi-pass membrane protein</topology>
    </subcellularLocation>
</comment>
<gene>
    <name evidence="12" type="ORF">GPUH_LOCUS5630</name>
</gene>
<evidence type="ECO:0000256" key="4">
    <source>
        <dbReference type="ARBA" id="ARBA00022679"/>
    </source>
</evidence>
<dbReference type="GO" id="GO:0009922">
    <property type="term" value="F:fatty acid elongase activity"/>
    <property type="evidence" value="ECO:0007669"/>
    <property type="project" value="UniProtKB-EC"/>
</dbReference>
<keyword evidence="13" id="KW-1185">Reference proteome</keyword>
<evidence type="ECO:0000256" key="6">
    <source>
        <dbReference type="ARBA" id="ARBA00022832"/>
    </source>
</evidence>
<keyword evidence="5 11" id="KW-0812">Transmembrane</keyword>
<protein>
    <recommendedName>
        <fullName evidence="11">Elongation of very long chain fatty acids protein</fullName>
        <ecNumber evidence="11">2.3.1.199</ecNumber>
    </recommendedName>
    <alternativeName>
        <fullName evidence="11">Very-long-chain 3-oxoacyl-CoA synthase</fullName>
    </alternativeName>
</protein>
<organism evidence="12 13">
    <name type="scientific">Gongylonema pulchrum</name>
    <dbReference type="NCBI Taxonomy" id="637853"/>
    <lineage>
        <taxon>Eukaryota</taxon>
        <taxon>Metazoa</taxon>
        <taxon>Ecdysozoa</taxon>
        <taxon>Nematoda</taxon>
        <taxon>Chromadorea</taxon>
        <taxon>Rhabditida</taxon>
        <taxon>Spirurina</taxon>
        <taxon>Spiruromorpha</taxon>
        <taxon>Spiruroidea</taxon>
        <taxon>Gongylonematidae</taxon>
        <taxon>Gongylonema</taxon>
    </lineage>
</organism>
<dbReference type="GO" id="GO:0042761">
    <property type="term" value="P:very long-chain fatty acid biosynthetic process"/>
    <property type="evidence" value="ECO:0007669"/>
    <property type="project" value="TreeGrafter"/>
</dbReference>
<evidence type="ECO:0000256" key="8">
    <source>
        <dbReference type="ARBA" id="ARBA00023098"/>
    </source>
</evidence>
<reference evidence="12 13" key="1">
    <citation type="submission" date="2018-11" db="EMBL/GenBank/DDBJ databases">
        <authorList>
            <consortium name="Pathogen Informatics"/>
        </authorList>
    </citation>
    <scope>NUCLEOTIDE SEQUENCE [LARGE SCALE GENOMIC DNA]</scope>
</reference>
<feature type="transmembrane region" description="Helical" evidence="11">
    <location>
        <begin position="24"/>
        <end position="52"/>
    </location>
</feature>
<keyword evidence="9 11" id="KW-0472">Membrane</keyword>
<comment type="caution">
    <text evidence="11">Lacks conserved residue(s) required for the propagation of feature annotation.</text>
</comment>